<reference evidence="5" key="1">
    <citation type="submission" date="2020-02" db="EMBL/GenBank/DDBJ databases">
        <title>Relaxed selection underlies rapid genomic changes in the transitions from sociality to social parasitism in ants.</title>
        <authorList>
            <person name="Bi X."/>
        </authorList>
    </citation>
    <scope>NUCLEOTIDE SEQUENCE</scope>
    <source>
        <strain evidence="5">BGI-DK2014c</strain>
        <tissue evidence="5">Whole body</tissue>
    </source>
</reference>
<dbReference type="Proteomes" id="UP000668214">
    <property type="component" value="Unassembled WGS sequence"/>
</dbReference>
<dbReference type="InterPro" id="IPR012337">
    <property type="entry name" value="RNaseH-like_sf"/>
</dbReference>
<dbReference type="InterPro" id="IPR003100">
    <property type="entry name" value="PAZ_dom"/>
</dbReference>
<dbReference type="CDD" id="cd04657">
    <property type="entry name" value="Piwi_ago-like"/>
    <property type="match status" value="1"/>
</dbReference>
<feature type="compositionally biased region" description="Polar residues" evidence="2">
    <location>
        <begin position="402"/>
        <end position="416"/>
    </location>
</feature>
<dbReference type="PROSITE" id="PS50822">
    <property type="entry name" value="PIWI"/>
    <property type="match status" value="1"/>
</dbReference>
<evidence type="ECO:0000259" key="4">
    <source>
        <dbReference type="PROSITE" id="PS50822"/>
    </source>
</evidence>
<feature type="region of interest" description="Disordered" evidence="2">
    <location>
        <begin position="1"/>
        <end position="45"/>
    </location>
</feature>
<feature type="non-terminal residue" evidence="5">
    <location>
        <position position="1"/>
    </location>
</feature>
<feature type="compositionally biased region" description="Polar residues" evidence="2">
    <location>
        <begin position="362"/>
        <end position="382"/>
    </location>
</feature>
<feature type="compositionally biased region" description="Low complexity" evidence="2">
    <location>
        <begin position="86"/>
        <end position="207"/>
    </location>
</feature>
<feature type="compositionally biased region" description="Basic residues" evidence="2">
    <location>
        <begin position="1"/>
        <end position="10"/>
    </location>
</feature>
<dbReference type="Gene3D" id="3.40.50.2300">
    <property type="match status" value="1"/>
</dbReference>
<feature type="compositionally biased region" description="Low complexity" evidence="2">
    <location>
        <begin position="215"/>
        <end position="361"/>
    </location>
</feature>
<organism evidence="5 6">
    <name type="scientific">Pseudoatta argentina</name>
    <dbReference type="NCBI Taxonomy" id="621737"/>
    <lineage>
        <taxon>Eukaryota</taxon>
        <taxon>Metazoa</taxon>
        <taxon>Ecdysozoa</taxon>
        <taxon>Arthropoda</taxon>
        <taxon>Hexapoda</taxon>
        <taxon>Insecta</taxon>
        <taxon>Pterygota</taxon>
        <taxon>Neoptera</taxon>
        <taxon>Endopterygota</taxon>
        <taxon>Hymenoptera</taxon>
        <taxon>Apocrita</taxon>
        <taxon>Aculeata</taxon>
        <taxon>Formicoidea</taxon>
        <taxon>Formicidae</taxon>
        <taxon>Myrmicinae</taxon>
        <taxon>Pseudoatta</taxon>
    </lineage>
</organism>
<protein>
    <submittedName>
        <fullName evidence="5">AGO2 protein</fullName>
    </submittedName>
</protein>
<keyword evidence="6" id="KW-1185">Reference proteome</keyword>
<dbReference type="EMBL" id="JAANIA010002128">
    <property type="protein sequence ID" value="KAG5317663.1"/>
    <property type="molecule type" value="Genomic_DNA"/>
</dbReference>
<accession>A0A836ELK5</accession>
<dbReference type="Gene3D" id="3.30.420.10">
    <property type="entry name" value="Ribonuclease H-like superfamily/Ribonuclease H"/>
    <property type="match status" value="1"/>
</dbReference>
<dbReference type="InterPro" id="IPR036397">
    <property type="entry name" value="RNaseH_sf"/>
</dbReference>
<feature type="domain" description="Piwi" evidence="4">
    <location>
        <begin position="951"/>
        <end position="1256"/>
    </location>
</feature>
<dbReference type="PROSITE" id="PS50821">
    <property type="entry name" value="PAZ"/>
    <property type="match status" value="1"/>
</dbReference>
<dbReference type="GO" id="GO:0034587">
    <property type="term" value="P:piRNA processing"/>
    <property type="evidence" value="ECO:0007669"/>
    <property type="project" value="UniProtKB-ARBA"/>
</dbReference>
<dbReference type="GO" id="GO:0003723">
    <property type="term" value="F:RNA binding"/>
    <property type="evidence" value="ECO:0007669"/>
    <property type="project" value="InterPro"/>
</dbReference>
<dbReference type="PANTHER" id="PTHR22891">
    <property type="entry name" value="EUKARYOTIC TRANSLATION INITIATION FACTOR 2C"/>
    <property type="match status" value="1"/>
</dbReference>
<feature type="compositionally biased region" description="Polar residues" evidence="2">
    <location>
        <begin position="64"/>
        <end position="75"/>
    </location>
</feature>
<dbReference type="SUPFAM" id="SSF53098">
    <property type="entry name" value="Ribonuclease H-like"/>
    <property type="match status" value="1"/>
</dbReference>
<evidence type="ECO:0000256" key="1">
    <source>
        <dbReference type="RuleBase" id="RU361178"/>
    </source>
</evidence>
<dbReference type="InterPro" id="IPR032472">
    <property type="entry name" value="ArgoL2"/>
</dbReference>
<feature type="domain" description="PAZ" evidence="3">
    <location>
        <begin position="676"/>
        <end position="779"/>
    </location>
</feature>
<dbReference type="InterPro" id="IPR032474">
    <property type="entry name" value="Argonaute_N"/>
</dbReference>
<evidence type="ECO:0000313" key="6">
    <source>
        <dbReference type="Proteomes" id="UP000668214"/>
    </source>
</evidence>
<comment type="similarity">
    <text evidence="1">Belongs to the argonaute family.</text>
</comment>
<feature type="region of interest" description="Disordered" evidence="2">
    <location>
        <begin position="397"/>
        <end position="433"/>
    </location>
</feature>
<dbReference type="Gene3D" id="2.170.260.10">
    <property type="entry name" value="paz domain"/>
    <property type="match status" value="1"/>
</dbReference>
<name>A0A836ELK5_9HYME</name>
<evidence type="ECO:0000313" key="5">
    <source>
        <dbReference type="EMBL" id="KAG5317663.1"/>
    </source>
</evidence>
<dbReference type="Pfam" id="PF16486">
    <property type="entry name" value="ArgoN"/>
    <property type="match status" value="1"/>
</dbReference>
<evidence type="ECO:0000256" key="2">
    <source>
        <dbReference type="SAM" id="MobiDB-lite"/>
    </source>
</evidence>
<dbReference type="InterPro" id="IPR045246">
    <property type="entry name" value="Piwi_ago-like"/>
</dbReference>
<dbReference type="SMART" id="SM00950">
    <property type="entry name" value="Piwi"/>
    <property type="match status" value="1"/>
</dbReference>
<dbReference type="Pfam" id="PF02171">
    <property type="entry name" value="Piwi"/>
    <property type="match status" value="1"/>
</dbReference>
<dbReference type="InterPro" id="IPR036085">
    <property type="entry name" value="PAZ_dom_sf"/>
</dbReference>
<comment type="caution">
    <text evidence="5">The sequence shown here is derived from an EMBL/GenBank/DDBJ whole genome shotgun (WGS) entry which is preliminary data.</text>
</comment>
<feature type="non-terminal residue" evidence="5">
    <location>
        <position position="1285"/>
    </location>
</feature>
<dbReference type="CDD" id="cd02846">
    <property type="entry name" value="PAZ_argonaute_like"/>
    <property type="match status" value="1"/>
</dbReference>
<sequence>MTKKGKKKQKTAASTSKETLQEQSSQQQKEQPSRALPSLPQQKTTIGLKCQQIKLALGKEQEAAASTSKQTSDGSSKQKKITKSFQKQISQGQQQQEWLGSRQVLQDQSQQQQLQQQQQGACGRSRQQIPQSQQPQGSSSQLQQRQQSQGARSQPQQLQRTWSQPQQPQGAWGQQQPQGPWSRPQQPQRAWSQPQQQPQGAWGQTQQHPQGTLNQPQQPQGTQSQSQQQQQSQGARSQPQQPQRAWSQPQQQPQGAWGQAQQYPQGTLNQPQQPQGAWSQSQQPERAWSQPQQQPQGTHSQSQQQQQSQGARSQPQQPQRAWSQPQQQQPQGTQSQSQQQQQSQGARSQPQQPQPAWGPQQTAWKQQQHRAPTLPQQQQKASIDTGVAAGVDRQAIGDAHRQQPSSTTSLQMTKLSLTDDPFHKEKTTKAKMSSEQLKVYHDMIPKRKNSLYGGKKGTSISVFTNMYKILFSDEFVTDAVHYDIVIRPFNEKPSKTETEKETKLPKKLCRDIFEQCRNKHFSERFPAYDGNKNAYSAKELPFLDYMKDIFWHLNDKEQKKQYKITLNKVAYIDLSWIKNLEPGHAENRDQTALQVLDIIMRHAPESRFTNIGRSLYWDIDTKKESLGDGLSLSTGGFLSGVLGWKPYLNVDVAHKGFTTNLRVLQYIAKVTKSNEQNLSHQRIMQHKNKILGFLKGLKVTYAIPNSPISKRTFRVLDLCSDSCDTHKFTSSDVTYTITRYFRDIKKYDIKKTDLPTLHVGKTSNGGKILVPLELCTIVAGQAFNKKLDETQTKNMIKEAATAAPIRKQNIEKTFNKLQINHSSVMEKEFKLSVDTKMETVGARVLSPPGLKYANSTMRVERGIWRLQQFNQAKNLKPNSWSILVLTNERISEFNLQLIQEFNLQLFVQALQNNAKTVGMIIGKSITPFKKFNTNDLRSITNYFNEYKDLQLIIVVIPDNTDVIYGNVKKITEMDIGVLTQCIKYKTFEKCINPKTGPTTVKNILQKINSKLNGVNHILEKMPTCLSNCSCIFVGADVTHPAPDSKSAPSIAAVAASRNNSAFQYNVTLRLQPPKEEMILDLEAIILSQLNIYYQETKSPPRRLIYYRDGVSEGQLPQVMFYEINGIKNAIKTFNKGNIEVTCMVVQKRHHVRLFPTKEKETDDRNGNVKAGTIVDTCITHPDHIDFYLVSHASIQGTARPTKYRCICNDSNFDEDELEEMTYFLCHMYARCTRSVSYPAPTYYAHLAAFRGRALLQGKPNFNLADLEREQKNFKIKMEASPMYFV</sequence>
<feature type="region of interest" description="Disordered" evidence="2">
    <location>
        <begin position="58"/>
        <end position="384"/>
    </location>
</feature>
<dbReference type="SUPFAM" id="SSF101690">
    <property type="entry name" value="PAZ domain"/>
    <property type="match status" value="1"/>
</dbReference>
<dbReference type="Pfam" id="PF02170">
    <property type="entry name" value="PAZ"/>
    <property type="match status" value="1"/>
</dbReference>
<dbReference type="InterPro" id="IPR003165">
    <property type="entry name" value="Piwi"/>
</dbReference>
<feature type="compositionally biased region" description="Low complexity" evidence="2">
    <location>
        <begin position="11"/>
        <end position="30"/>
    </location>
</feature>
<evidence type="ECO:0000259" key="3">
    <source>
        <dbReference type="PROSITE" id="PS50821"/>
    </source>
</evidence>
<dbReference type="SMART" id="SM00949">
    <property type="entry name" value="PAZ"/>
    <property type="match status" value="1"/>
</dbReference>
<proteinExistence type="inferred from homology"/>
<dbReference type="Pfam" id="PF16488">
    <property type="entry name" value="ArgoL2"/>
    <property type="match status" value="1"/>
</dbReference>
<gene>
    <name evidence="5" type="primary">Ago2_1</name>
    <name evidence="5" type="ORF">G6Z78_0000387</name>
</gene>